<evidence type="ECO:0000256" key="3">
    <source>
        <dbReference type="SAM" id="Phobius"/>
    </source>
</evidence>
<organism evidence="4 5">
    <name type="scientific">Deferribacter desulfuricans (strain DSM 14783 / JCM 11476 / NBRC 101012 / SSM1)</name>
    <dbReference type="NCBI Taxonomy" id="639282"/>
    <lineage>
        <taxon>Bacteria</taxon>
        <taxon>Pseudomonadati</taxon>
        <taxon>Deferribacterota</taxon>
        <taxon>Deferribacteres</taxon>
        <taxon>Deferribacterales</taxon>
        <taxon>Deferribacteraceae</taxon>
        <taxon>Deferribacter</taxon>
    </lineage>
</organism>
<dbReference type="AlphaFoldDB" id="D3PEJ5"/>
<proteinExistence type="predicted"/>
<feature type="compositionally biased region" description="Low complexity" evidence="2">
    <location>
        <begin position="698"/>
        <end position="711"/>
    </location>
</feature>
<keyword evidence="1" id="KW-0175">Coiled coil</keyword>
<feature type="region of interest" description="Disordered" evidence="2">
    <location>
        <begin position="670"/>
        <end position="711"/>
    </location>
</feature>
<name>D3PEJ5_DEFDS</name>
<protein>
    <submittedName>
        <fullName evidence="4">Uncharacterized protein</fullName>
    </submittedName>
</protein>
<feature type="coiled-coil region" evidence="1">
    <location>
        <begin position="63"/>
        <end position="90"/>
    </location>
</feature>
<reference evidence="4 5" key="1">
    <citation type="journal article" date="2010" name="DNA Res.">
        <title>Bacterial lifestyle in a deep-sea hydrothermal vent chimney revealed by the genome sequence of the thermophilic bacterium Deferribacter desulfuricans SSM1.</title>
        <authorList>
            <person name="Takaki Y."/>
            <person name="Shimamura S."/>
            <person name="Nakagawa S."/>
            <person name="Fukuhara Y."/>
            <person name="Horikawa H."/>
            <person name="Ankai A."/>
            <person name="Harada T."/>
            <person name="Hosoyama A."/>
            <person name="Oguchi A."/>
            <person name="Fukui S."/>
            <person name="Fujita N."/>
            <person name="Takami H."/>
            <person name="Takai K."/>
        </authorList>
    </citation>
    <scope>NUCLEOTIDE SEQUENCE [LARGE SCALE GENOMIC DNA]</scope>
    <source>
        <strain evidence="5">DSM 14783 / JCM 11476 / NBRC 101012 / SSM1</strain>
        <plasmid evidence="5">Plasmid megaplasmid pDF308</plasmid>
    </source>
</reference>
<keyword evidence="3" id="KW-1133">Transmembrane helix</keyword>
<dbReference type="HOGENOM" id="CLU_298402_0_0_0"/>
<keyword evidence="3" id="KW-0812">Transmembrane</keyword>
<evidence type="ECO:0000313" key="5">
    <source>
        <dbReference type="Proteomes" id="UP000001520"/>
    </source>
</evidence>
<dbReference type="OrthoDB" id="9811743at2"/>
<evidence type="ECO:0000313" key="4">
    <source>
        <dbReference type="EMBL" id="BAI81637.1"/>
    </source>
</evidence>
<geneLocation type="plasmid" evidence="4 5">
    <name>megaplasmid pDF308</name>
</geneLocation>
<dbReference type="Proteomes" id="UP000001520">
    <property type="component" value="Plasmid megaplasmid pDF308"/>
</dbReference>
<keyword evidence="4" id="KW-0614">Plasmid</keyword>
<dbReference type="EMBL" id="AP011530">
    <property type="protein sequence ID" value="BAI81637.1"/>
    <property type="molecule type" value="Genomic_DNA"/>
</dbReference>
<gene>
    <name evidence="4" type="ordered locus">DEFDS_P009</name>
</gene>
<keyword evidence="5" id="KW-1185">Reference proteome</keyword>
<keyword evidence="3" id="KW-0472">Membrane</keyword>
<evidence type="ECO:0000256" key="1">
    <source>
        <dbReference type="SAM" id="Coils"/>
    </source>
</evidence>
<dbReference type="eggNOG" id="COG2433">
    <property type="taxonomic scope" value="Bacteria"/>
</dbReference>
<dbReference type="KEGG" id="ddf:DEFDS_P009"/>
<feature type="transmembrane region" description="Helical" evidence="3">
    <location>
        <begin position="20"/>
        <end position="38"/>
    </location>
</feature>
<dbReference type="RefSeq" id="WP_013008882.1">
    <property type="nucleotide sequence ID" value="NC_013940.1"/>
</dbReference>
<evidence type="ECO:0000256" key="2">
    <source>
        <dbReference type="SAM" id="MobiDB-lite"/>
    </source>
</evidence>
<accession>D3PEJ5</accession>
<sequence>MNIILKRLEKFIKQIGIAKLIFIFVATIVSISLIIAIVTSEQNKSTIKDNGRLILQEKEDSVLKGILLEIQKLKKENQELRNQIQMGYTTKEGQKSPYKVYMYKDKNILAKIISEGDGFVILVDKNNNYYISVNGKLYLMPRRLYIKKVILKTDNYYAIDDLGVYYLLDTTDYKVKYVSVIIDPKTGNLIVLTQDTKNNPVAAKIDNVVFEDGTSYKIKDGKIIKVNPDGTEEVIGEGYIQELPDGTIKIVDSNGNTVLEKKGHVVAKTYSGDTFTSTTDNPVGQITVDGKKYDILKDDKGYYYVDENGNKHYVKDKQLLNNFPINTHAKVASALIEGKKRDIYKDENGYYYLDENGNKKYISEEDLVNNLIPENNKKPVFTVTTSDGKQHKIYKDANGYYYIDENGNKVRLSNDDVKNILKKANNPNSGVKVKVIKDVIDKNSYLLGLINGKVVRIYKDNKGFYYLDGNRKIRLTYSEVQKAINDYLKYMQKAKIMIKLIDGMVYIDKNHNKYFVNNKNYVIKTNKLGDIKNLGKGDLFVINKALYMKEYKTGKFKKLADEGRVELQKTKVYQTADGKLIYKDKDGNLIVYNPKTGKAKVYGKNAELVTDNKGNAYIKKGNKVIELGRVKFVFNKDKSLDNLGTNKPKVVFETEQEETKNNKVVQSFLNTNNANNKANKKKTSDSSNLLTKLKKPKSNNSSNETLAPNNLLAKLKKPSSNKKNRSWNMLNNLESGEVSNTATAPVSIKATLEVTKILGDEQVAEIQQAREQENIYQLTKYSSITFPPGTTFEGYLMNGVIAPTAPGKYSYVFIKISKDTFLQKNIHIGTYNGYIIAKATGDLTSERVMLQPERIVFYDPKKRFDAYYEGDIKIDSAGTVVSMFDGLPGLQGISITNFDELTKWAMESQILKNIGEFLKNMSNPMGAIMTTSSTGETQQLGTLSDATKQGAISGFADTVDMIAQFKLDLMKNQMPVVVAKGGTNDITSKVVIRIPESVTVQRMNILE</sequence>